<keyword evidence="2" id="KW-1185">Reference proteome</keyword>
<organism evidence="1 2">
    <name type="scientific">Nannocystis pusilla</name>
    <dbReference type="NCBI Taxonomy" id="889268"/>
    <lineage>
        <taxon>Bacteria</taxon>
        <taxon>Pseudomonadati</taxon>
        <taxon>Myxococcota</taxon>
        <taxon>Polyangia</taxon>
        <taxon>Nannocystales</taxon>
        <taxon>Nannocystaceae</taxon>
        <taxon>Nannocystis</taxon>
    </lineage>
</organism>
<dbReference type="RefSeq" id="WP_267772859.1">
    <property type="nucleotide sequence ID" value="NZ_JAPNKE010000002.1"/>
</dbReference>
<proteinExistence type="predicted"/>
<comment type="caution">
    <text evidence="1">The sequence shown here is derived from an EMBL/GenBank/DDBJ whole genome shotgun (WGS) entry which is preliminary data.</text>
</comment>
<reference evidence="1" key="1">
    <citation type="submission" date="2022-11" db="EMBL/GenBank/DDBJ databases">
        <title>Minimal conservation of predation-associated metabolite biosynthetic gene clusters underscores biosynthetic potential of Myxococcota including descriptions for ten novel species: Archangium lansinium sp. nov., Myxococcus landrumus sp. nov., Nannocystis bai.</title>
        <authorList>
            <person name="Ahearne A."/>
            <person name="Stevens C."/>
            <person name="Phillips K."/>
        </authorList>
    </citation>
    <scope>NUCLEOTIDE SEQUENCE</scope>
    <source>
        <strain evidence="1">Na p29</strain>
    </source>
</reference>
<dbReference type="EMBL" id="JAPNKE010000002">
    <property type="protein sequence ID" value="MCY1010062.1"/>
    <property type="molecule type" value="Genomic_DNA"/>
</dbReference>
<dbReference type="AlphaFoldDB" id="A0A9X3IYZ5"/>
<gene>
    <name evidence="1" type="ORF">OV079_31760</name>
</gene>
<evidence type="ECO:0000313" key="2">
    <source>
        <dbReference type="Proteomes" id="UP001150924"/>
    </source>
</evidence>
<accession>A0A9X3IYZ5</accession>
<protein>
    <submittedName>
        <fullName evidence="1">Uncharacterized protein</fullName>
    </submittedName>
</protein>
<dbReference type="Proteomes" id="UP001150924">
    <property type="component" value="Unassembled WGS sequence"/>
</dbReference>
<sequence>MAARAVAIVVVLGGGLGPHQRLGGEAAGCPRGHVRKAICGGVQVGEAAAGDEDLGGVEAGGLAAVDVPARADAEGDGEQDHP</sequence>
<name>A0A9X3IYZ5_9BACT</name>
<evidence type="ECO:0000313" key="1">
    <source>
        <dbReference type="EMBL" id="MCY1010062.1"/>
    </source>
</evidence>